<comment type="caution">
    <text evidence="3">The sequence shown here is derived from an EMBL/GenBank/DDBJ whole genome shotgun (WGS) entry which is preliminary data.</text>
</comment>
<evidence type="ECO:0000313" key="3">
    <source>
        <dbReference type="EMBL" id="KPV44049.1"/>
    </source>
</evidence>
<accession>A0A0P9EY32</accession>
<feature type="transmembrane region" description="Helical" evidence="1">
    <location>
        <begin position="84"/>
        <end position="103"/>
    </location>
</feature>
<dbReference type="InterPro" id="IPR005530">
    <property type="entry name" value="SPW"/>
</dbReference>
<evidence type="ECO:0000313" key="4">
    <source>
        <dbReference type="Proteomes" id="UP000050482"/>
    </source>
</evidence>
<keyword evidence="1" id="KW-0472">Membrane</keyword>
<gene>
    <name evidence="3" type="ORF">AN477_09085</name>
</gene>
<dbReference type="AlphaFoldDB" id="A0A0P9EY32"/>
<evidence type="ECO:0000256" key="1">
    <source>
        <dbReference type="SAM" id="Phobius"/>
    </source>
</evidence>
<dbReference type="Proteomes" id="UP000050482">
    <property type="component" value="Unassembled WGS sequence"/>
</dbReference>
<dbReference type="EMBL" id="LJCO01000041">
    <property type="protein sequence ID" value="KPV44049.1"/>
    <property type="molecule type" value="Genomic_DNA"/>
</dbReference>
<evidence type="ECO:0000259" key="2">
    <source>
        <dbReference type="Pfam" id="PF03779"/>
    </source>
</evidence>
<name>A0A0P9EY32_9BACL</name>
<organism evidence="3 4">
    <name type="scientific">Alicyclobacillus ferrooxydans</name>
    <dbReference type="NCBI Taxonomy" id="471514"/>
    <lineage>
        <taxon>Bacteria</taxon>
        <taxon>Bacillati</taxon>
        <taxon>Bacillota</taxon>
        <taxon>Bacilli</taxon>
        <taxon>Bacillales</taxon>
        <taxon>Alicyclobacillaceae</taxon>
        <taxon>Alicyclobacillus</taxon>
    </lineage>
</organism>
<dbReference type="PATRIC" id="fig|471514.4.peg.3403"/>
<dbReference type="OrthoDB" id="32521at2"/>
<protein>
    <recommendedName>
        <fullName evidence="2">SPW repeat-containing integral membrane domain-containing protein</fullName>
    </recommendedName>
</protein>
<feature type="domain" description="SPW repeat-containing integral membrane" evidence="2">
    <location>
        <begin position="17"/>
        <end position="98"/>
    </location>
</feature>
<keyword evidence="1" id="KW-0812">Transmembrane</keyword>
<keyword evidence="4" id="KW-1185">Reference proteome</keyword>
<keyword evidence="1" id="KW-1133">Transmembrane helix</keyword>
<proteinExistence type="predicted"/>
<sequence length="117" mass="13379">MEKLAVRSYRFVDDYLPWALELHTQRLATNTTVTVGAIQLIASVWAATAVQMQSWKTWQNWVAFLCGFWFIIQPFTGHYELDQYYTTVVAGVVTIIVNIWSLIDNREAKHGGNRAGV</sequence>
<feature type="transmembrane region" description="Helical" evidence="1">
    <location>
        <begin position="61"/>
        <end position="78"/>
    </location>
</feature>
<dbReference type="Pfam" id="PF03779">
    <property type="entry name" value="SPW"/>
    <property type="match status" value="1"/>
</dbReference>
<reference evidence="3 4" key="1">
    <citation type="submission" date="2015-09" db="EMBL/GenBank/DDBJ databases">
        <title>Draft genome sequence of Alicyclobacillus ferrooxydans DSM 22381.</title>
        <authorList>
            <person name="Hemp J."/>
        </authorList>
    </citation>
    <scope>NUCLEOTIDE SEQUENCE [LARGE SCALE GENOMIC DNA]</scope>
    <source>
        <strain evidence="3 4">TC-34</strain>
    </source>
</reference>
<dbReference type="RefSeq" id="WP_054968859.1">
    <property type="nucleotide sequence ID" value="NZ_LJCO01000041.1"/>
</dbReference>
<dbReference type="STRING" id="471514.AN477_09085"/>